<organism evidence="1 2">
    <name type="scientific">Nonlabens tegetincola</name>
    <dbReference type="NCBI Taxonomy" id="323273"/>
    <lineage>
        <taxon>Bacteria</taxon>
        <taxon>Pseudomonadati</taxon>
        <taxon>Bacteroidota</taxon>
        <taxon>Flavobacteriia</taxon>
        <taxon>Flavobacteriales</taxon>
        <taxon>Flavobacteriaceae</taxon>
        <taxon>Nonlabens</taxon>
    </lineage>
</organism>
<dbReference type="Pfam" id="PF16267">
    <property type="entry name" value="DUF4920"/>
    <property type="match status" value="1"/>
</dbReference>
<keyword evidence="2" id="KW-1185">Reference proteome</keyword>
<reference evidence="1" key="1">
    <citation type="journal article" date="2014" name="Genome Announc.">
        <title>Draft Genome Sequences of Marine Flavobacterium Nonlabens Strains NR17, NR24, NR27, NR32, NR33, and Ara13.</title>
        <authorList>
            <person name="Nakanishi M."/>
            <person name="Meirelles P."/>
            <person name="Suzuki R."/>
            <person name="Takatani N."/>
            <person name="Mino S."/>
            <person name="Suda W."/>
            <person name="Oshima K."/>
            <person name="Hattori M."/>
            <person name="Ohkuma M."/>
            <person name="Hosokawa M."/>
            <person name="Miyashita K."/>
            <person name="Thompson F.L."/>
            <person name="Niwa A."/>
            <person name="Sawabe T."/>
            <person name="Sawabe T."/>
        </authorList>
    </citation>
    <scope>NUCLEOTIDE SEQUENCE [LARGE SCALE GENOMIC DNA]</scope>
    <source>
        <strain evidence="1">JCM 19294</strain>
    </source>
</reference>
<comment type="caution">
    <text evidence="1">The sequence shown here is derived from an EMBL/GenBank/DDBJ whole genome shotgun (WGS) entry which is preliminary data.</text>
</comment>
<evidence type="ECO:0000313" key="1">
    <source>
        <dbReference type="EMBL" id="GAK97083.1"/>
    </source>
</evidence>
<dbReference type="Proteomes" id="UP000029221">
    <property type="component" value="Unassembled WGS sequence"/>
</dbReference>
<dbReference type="RefSeq" id="WP_042278641.1">
    <property type="nucleotide sequence ID" value="NZ_BBML01000004.1"/>
</dbReference>
<gene>
    <name evidence="1" type="ORF">JCM19294_589</name>
</gene>
<dbReference type="InterPro" id="IPR032577">
    <property type="entry name" value="DUF4920"/>
</dbReference>
<sequence length="185" mass="20868">MKTYLPLFFIIFSIIGCKETQKETDIPAVNDEQVEEMAYMSYGSKITAENAISTAELFEKYQTLTDSDTIQVKVKSEILDVCPKKGCWVKMAVGSDTTRVMFKDYGFFLPKNGKGKEVVFEGKVYKSITDVETLRHYAEDAGKSQEEIEKINEPETSYTFIADGALVEEFENPDVEMPAEESASE</sequence>
<dbReference type="STRING" id="319236.BST91_04260"/>
<dbReference type="PROSITE" id="PS51257">
    <property type="entry name" value="PROKAR_LIPOPROTEIN"/>
    <property type="match status" value="1"/>
</dbReference>
<proteinExistence type="predicted"/>
<protein>
    <recommendedName>
        <fullName evidence="3">DUF4920 domain-containing protein</fullName>
    </recommendedName>
</protein>
<dbReference type="EMBL" id="BBML01000004">
    <property type="protein sequence ID" value="GAK97083.1"/>
    <property type="molecule type" value="Genomic_DNA"/>
</dbReference>
<accession>A0A090Q5Q8</accession>
<dbReference type="AlphaFoldDB" id="A0A090Q5Q8"/>
<evidence type="ECO:0008006" key="3">
    <source>
        <dbReference type="Google" id="ProtNLM"/>
    </source>
</evidence>
<dbReference type="eggNOG" id="ENOG5031D3D">
    <property type="taxonomic scope" value="Bacteria"/>
</dbReference>
<name>A0A090Q5Q8_9FLAO</name>
<evidence type="ECO:0000313" key="2">
    <source>
        <dbReference type="Proteomes" id="UP000029221"/>
    </source>
</evidence>